<evidence type="ECO:0000313" key="6">
    <source>
        <dbReference type="EMBL" id="ABI77608.1"/>
    </source>
</evidence>
<keyword evidence="7" id="KW-1185">Reference proteome</keyword>
<keyword evidence="4 5" id="KW-0472">Membrane</keyword>
<evidence type="ECO:0000256" key="4">
    <source>
        <dbReference type="ARBA" id="ARBA00023136"/>
    </source>
</evidence>
<dbReference type="Gene3D" id="1.20.120.550">
    <property type="entry name" value="Membrane associated eicosanoid/glutathione metabolism-like domain"/>
    <property type="match status" value="1"/>
</dbReference>
<proteinExistence type="predicted"/>
<feature type="transmembrane region" description="Helical" evidence="5">
    <location>
        <begin position="6"/>
        <end position="27"/>
    </location>
</feature>
<name>Q0C5X1_HYPNA</name>
<evidence type="ECO:0000256" key="5">
    <source>
        <dbReference type="SAM" id="Phobius"/>
    </source>
</evidence>
<evidence type="ECO:0000256" key="1">
    <source>
        <dbReference type="ARBA" id="ARBA00004370"/>
    </source>
</evidence>
<evidence type="ECO:0000313" key="7">
    <source>
        <dbReference type="Proteomes" id="UP000001959"/>
    </source>
</evidence>
<reference evidence="6 7" key="1">
    <citation type="journal article" date="2006" name="J. Bacteriol.">
        <title>Comparative genomic evidence for a close relationship between the dimorphic prosthecate bacteria Hyphomonas neptunium and Caulobacter crescentus.</title>
        <authorList>
            <person name="Badger J.H."/>
            <person name="Hoover T.R."/>
            <person name="Brun Y.V."/>
            <person name="Weiner R.M."/>
            <person name="Laub M.T."/>
            <person name="Alexandre G."/>
            <person name="Mrazek J."/>
            <person name="Ren Q."/>
            <person name="Paulsen I.T."/>
            <person name="Nelson K.E."/>
            <person name="Khouri H.M."/>
            <person name="Radune D."/>
            <person name="Sosa J."/>
            <person name="Dodson R.J."/>
            <person name="Sullivan S.A."/>
            <person name="Rosovitz M.J."/>
            <person name="Madupu R."/>
            <person name="Brinkac L.M."/>
            <person name="Durkin A.S."/>
            <person name="Daugherty S.C."/>
            <person name="Kothari S.P."/>
            <person name="Giglio M.G."/>
            <person name="Zhou L."/>
            <person name="Haft D.H."/>
            <person name="Selengut J.D."/>
            <person name="Davidsen T.M."/>
            <person name="Yang Q."/>
            <person name="Zafar N."/>
            <person name="Ward N.L."/>
        </authorList>
    </citation>
    <scope>NUCLEOTIDE SEQUENCE [LARGE SCALE GENOMIC DNA]</scope>
    <source>
        <strain evidence="6 7">ATCC 15444</strain>
    </source>
</reference>
<dbReference type="InterPro" id="IPR023352">
    <property type="entry name" value="MAPEG-like_dom_sf"/>
</dbReference>
<organism evidence="6 7">
    <name type="scientific">Hyphomonas neptunium (strain ATCC 15444)</name>
    <dbReference type="NCBI Taxonomy" id="228405"/>
    <lineage>
        <taxon>Bacteria</taxon>
        <taxon>Pseudomonadati</taxon>
        <taxon>Pseudomonadota</taxon>
        <taxon>Alphaproteobacteria</taxon>
        <taxon>Hyphomonadales</taxon>
        <taxon>Hyphomonadaceae</taxon>
        <taxon>Hyphomonas</taxon>
    </lineage>
</organism>
<dbReference type="SUPFAM" id="SSF161084">
    <property type="entry name" value="MAPEG domain-like"/>
    <property type="match status" value="1"/>
</dbReference>
<dbReference type="GO" id="GO:0016020">
    <property type="term" value="C:membrane"/>
    <property type="evidence" value="ECO:0007669"/>
    <property type="project" value="UniProtKB-SubCell"/>
</dbReference>
<evidence type="ECO:0008006" key="8">
    <source>
        <dbReference type="Google" id="ProtNLM"/>
    </source>
</evidence>
<dbReference type="Pfam" id="PF01124">
    <property type="entry name" value="MAPEG"/>
    <property type="match status" value="1"/>
</dbReference>
<evidence type="ECO:0000256" key="2">
    <source>
        <dbReference type="ARBA" id="ARBA00022692"/>
    </source>
</evidence>
<comment type="subcellular location">
    <subcellularLocation>
        <location evidence="1">Membrane</location>
    </subcellularLocation>
</comment>
<dbReference type="Proteomes" id="UP000001959">
    <property type="component" value="Chromosome"/>
</dbReference>
<sequence length="143" mass="16053">MHMTTAILLPVAVLVAWTLIVWAWMLATRVPAMQKARLHPEKAKHTRGDAWNALPSEVRQIADNYNHLMEQPTIFYAIALVLAVSGEAGLIDVGLAWAYVGLRIIHSLWQATKNVVMIRFYLFVVSTLMLFPLAGRAIYLLVS</sequence>
<dbReference type="EMBL" id="CP000158">
    <property type="protein sequence ID" value="ABI77608.1"/>
    <property type="molecule type" value="Genomic_DNA"/>
</dbReference>
<evidence type="ECO:0000256" key="3">
    <source>
        <dbReference type="ARBA" id="ARBA00022989"/>
    </source>
</evidence>
<protein>
    <recommendedName>
        <fullName evidence="8">MAPEG family protein</fullName>
    </recommendedName>
</protein>
<dbReference type="AlphaFoldDB" id="Q0C5X1"/>
<gene>
    <name evidence="6" type="ordered locus">HNE_0138</name>
</gene>
<dbReference type="InterPro" id="IPR001129">
    <property type="entry name" value="Membr-assoc_MAPEG"/>
</dbReference>
<dbReference type="HOGENOM" id="CLU_129387_0_0_5"/>
<keyword evidence="2 5" id="KW-0812">Transmembrane</keyword>
<dbReference type="STRING" id="228405.HNE_0138"/>
<dbReference type="eggNOG" id="COG5331">
    <property type="taxonomic scope" value="Bacteria"/>
</dbReference>
<feature type="transmembrane region" description="Helical" evidence="5">
    <location>
        <begin position="120"/>
        <end position="142"/>
    </location>
</feature>
<dbReference type="KEGG" id="hne:HNE_0138"/>
<keyword evidence="3 5" id="KW-1133">Transmembrane helix</keyword>
<feature type="transmembrane region" description="Helical" evidence="5">
    <location>
        <begin position="74"/>
        <end position="100"/>
    </location>
</feature>
<accession>Q0C5X1</accession>